<feature type="domain" description="Lumazine-binding" evidence="11">
    <location>
        <begin position="1"/>
        <end position="96"/>
    </location>
</feature>
<dbReference type="PANTHER" id="PTHR21098:SF12">
    <property type="entry name" value="RIBOFLAVIN SYNTHASE"/>
    <property type="match status" value="1"/>
</dbReference>
<evidence type="ECO:0000256" key="6">
    <source>
        <dbReference type="ARBA" id="ARBA00022619"/>
    </source>
</evidence>
<organism evidence="12 14">
    <name type="scientific">Staphylococcus petrasii</name>
    <dbReference type="NCBI Taxonomy" id="1276936"/>
    <lineage>
        <taxon>Bacteria</taxon>
        <taxon>Bacillati</taxon>
        <taxon>Bacillota</taxon>
        <taxon>Bacilli</taxon>
        <taxon>Bacillales</taxon>
        <taxon>Staphylococcaceae</taxon>
        <taxon>Staphylococcus</taxon>
    </lineage>
</organism>
<dbReference type="InterPro" id="IPR023366">
    <property type="entry name" value="ATP_synth_asu-like_sf"/>
</dbReference>
<evidence type="ECO:0000256" key="4">
    <source>
        <dbReference type="ARBA" id="ARBA00012827"/>
    </source>
</evidence>
<dbReference type="GO" id="GO:0004746">
    <property type="term" value="F:riboflavin synthase activity"/>
    <property type="evidence" value="ECO:0007669"/>
    <property type="project" value="UniProtKB-UniRule"/>
</dbReference>
<keyword evidence="8" id="KW-0677">Repeat</keyword>
<proteinExistence type="predicted"/>
<evidence type="ECO:0000256" key="3">
    <source>
        <dbReference type="ARBA" id="ARBA00004887"/>
    </source>
</evidence>
<dbReference type="CDD" id="cd00402">
    <property type="entry name" value="Riboflavin_synthase_like"/>
    <property type="match status" value="1"/>
</dbReference>
<dbReference type="GeneID" id="48901932"/>
<dbReference type="RefSeq" id="WP_103298286.1">
    <property type="nucleotide sequence ID" value="NZ_AP040368.1"/>
</dbReference>
<feature type="repeat" description="Lumazine-binding" evidence="10">
    <location>
        <begin position="97"/>
        <end position="193"/>
    </location>
</feature>
<dbReference type="EMBL" id="SRLS01000011">
    <property type="protein sequence ID" value="TGE16910.1"/>
    <property type="molecule type" value="Genomic_DNA"/>
</dbReference>
<evidence type="ECO:0000256" key="10">
    <source>
        <dbReference type="PROSITE-ProRule" id="PRU00524"/>
    </source>
</evidence>
<comment type="pathway">
    <text evidence="3">Cofactor biosynthesis; riboflavin biosynthesis; riboflavin from 2-hydroxy-3-oxobutyl phosphate and 5-amino-6-(D-ribitylamino)uracil: step 2/2.</text>
</comment>
<dbReference type="Pfam" id="PF00677">
    <property type="entry name" value="Lum_binding"/>
    <property type="match status" value="2"/>
</dbReference>
<dbReference type="AlphaFoldDB" id="A0A380G100"/>
<dbReference type="EC" id="2.5.1.9" evidence="4 9"/>
<dbReference type="Proteomes" id="UP000254047">
    <property type="component" value="Unassembled WGS sequence"/>
</dbReference>
<evidence type="ECO:0000313" key="14">
    <source>
        <dbReference type="Proteomes" id="UP000254047"/>
    </source>
</evidence>
<evidence type="ECO:0000256" key="2">
    <source>
        <dbReference type="ARBA" id="ARBA00002803"/>
    </source>
</evidence>
<keyword evidence="15" id="KW-1185">Reference proteome</keyword>
<keyword evidence="7 12" id="KW-0808">Transferase</keyword>
<feature type="repeat" description="Lumazine-binding" evidence="10">
    <location>
        <begin position="1"/>
        <end position="96"/>
    </location>
</feature>
<evidence type="ECO:0000256" key="7">
    <source>
        <dbReference type="ARBA" id="ARBA00022679"/>
    </source>
</evidence>
<dbReference type="NCBIfam" id="NF006767">
    <property type="entry name" value="PRK09289.1"/>
    <property type="match status" value="1"/>
</dbReference>
<reference evidence="13 15" key="2">
    <citation type="submission" date="2019-04" db="EMBL/GenBank/DDBJ databases">
        <title>Genomic characterization of Staphylococcus petrasii strains.</title>
        <authorList>
            <person name="Vrbovska V."/>
            <person name="Kovarovic V."/>
            <person name="Maslanova I."/>
            <person name="Indrakova A."/>
            <person name="Petras P."/>
            <person name="Sedo O."/>
            <person name="Svec P."/>
            <person name="Fisarova L."/>
            <person name="Sedlacek I."/>
            <person name="Doskar J."/>
            <person name="Pantucek R."/>
        </authorList>
    </citation>
    <scope>NUCLEOTIDE SEQUENCE [LARGE SCALE GENOMIC DNA]</scope>
    <source>
        <strain evidence="13 15">P5404</strain>
    </source>
</reference>
<protein>
    <recommendedName>
        <fullName evidence="5 9">Riboflavin synthase</fullName>
        <ecNumber evidence="4 9">2.5.1.9</ecNumber>
    </recommendedName>
</protein>
<dbReference type="FunFam" id="2.40.30.20:FF:000004">
    <property type="entry name" value="Riboflavin synthase, alpha subunit"/>
    <property type="match status" value="1"/>
</dbReference>
<evidence type="ECO:0000256" key="5">
    <source>
        <dbReference type="ARBA" id="ARBA00013950"/>
    </source>
</evidence>
<dbReference type="Gene3D" id="2.40.30.20">
    <property type="match status" value="2"/>
</dbReference>
<gene>
    <name evidence="12" type="primary">ribB</name>
    <name evidence="13" type="ORF">BJR09_08140</name>
    <name evidence="12" type="ORF">NCTC13830_01308</name>
</gene>
<comment type="function">
    <text evidence="2">Catalyzes the dismutation of two molecules of 6,7-dimethyl-8-ribityllumazine, resulting in the formation of riboflavin and 5-amino-6-(D-ribitylamino)uracil.</text>
</comment>
<reference evidence="12 14" key="1">
    <citation type="submission" date="2018-06" db="EMBL/GenBank/DDBJ databases">
        <authorList>
            <consortium name="Pathogen Informatics"/>
            <person name="Doyle S."/>
        </authorList>
    </citation>
    <scope>NUCLEOTIDE SEQUENCE [LARGE SCALE GENOMIC DNA]</scope>
    <source>
        <strain evidence="12 14">NCTC13830</strain>
    </source>
</reference>
<feature type="domain" description="Lumazine-binding" evidence="11">
    <location>
        <begin position="97"/>
        <end position="193"/>
    </location>
</feature>
<dbReference type="GO" id="GO:0009231">
    <property type="term" value="P:riboflavin biosynthetic process"/>
    <property type="evidence" value="ECO:0007669"/>
    <property type="project" value="UniProtKB-KW"/>
</dbReference>
<evidence type="ECO:0000259" key="11">
    <source>
        <dbReference type="PROSITE" id="PS51177"/>
    </source>
</evidence>
<evidence type="ECO:0000256" key="8">
    <source>
        <dbReference type="ARBA" id="ARBA00022737"/>
    </source>
</evidence>
<keyword evidence="6" id="KW-0686">Riboflavin biosynthesis</keyword>
<dbReference type="SUPFAM" id="SSF63380">
    <property type="entry name" value="Riboflavin synthase domain-like"/>
    <property type="match status" value="2"/>
</dbReference>
<dbReference type="InterPro" id="IPR001783">
    <property type="entry name" value="Lumazine-bd"/>
</dbReference>
<accession>A0A380G100</accession>
<dbReference type="PIRSF" id="PIRSF000498">
    <property type="entry name" value="Riboflavin_syn_A"/>
    <property type="match status" value="1"/>
</dbReference>
<evidence type="ECO:0000256" key="9">
    <source>
        <dbReference type="NCBIfam" id="TIGR00187"/>
    </source>
</evidence>
<evidence type="ECO:0000313" key="12">
    <source>
        <dbReference type="EMBL" id="SUM43923.1"/>
    </source>
</evidence>
<evidence type="ECO:0000313" key="15">
    <source>
        <dbReference type="Proteomes" id="UP000297598"/>
    </source>
</evidence>
<accession>A0A5F1B4X5</accession>
<dbReference type="PROSITE" id="PS51177">
    <property type="entry name" value="LUMAZINE_BIND"/>
    <property type="match status" value="2"/>
</dbReference>
<dbReference type="InterPro" id="IPR026017">
    <property type="entry name" value="Lumazine-bd_dom"/>
</dbReference>
<dbReference type="PANTHER" id="PTHR21098">
    <property type="entry name" value="RIBOFLAVIN SYNTHASE ALPHA CHAIN"/>
    <property type="match status" value="1"/>
</dbReference>
<evidence type="ECO:0000313" key="13">
    <source>
        <dbReference type="EMBL" id="TGE16910.1"/>
    </source>
</evidence>
<dbReference type="FunFam" id="2.40.30.20:FF:000014">
    <property type="entry name" value="Riboflavin synthase, alpha subunit"/>
    <property type="match status" value="1"/>
</dbReference>
<evidence type="ECO:0000256" key="1">
    <source>
        <dbReference type="ARBA" id="ARBA00000968"/>
    </source>
</evidence>
<dbReference type="Proteomes" id="UP000297598">
    <property type="component" value="Unassembled WGS sequence"/>
</dbReference>
<dbReference type="EMBL" id="UHDO01000001">
    <property type="protein sequence ID" value="SUM43923.1"/>
    <property type="molecule type" value="Genomic_DNA"/>
</dbReference>
<sequence>MFTGIVEEIGTIKNIRTQQSVKTLDIACHCILEDMHIGDSISVNGACLTVIDFHSNYFSVQVIKGTENKTYLSNIKLNDEVNLERAMAGNGRFGGHFVLGHVDEVGTISQVNETPNSRIVTIKAPSHTIKQMVKQGSITVDGVSLTVFDLRSNSFDIHLIPETRRSTILSSKKIGDNVHLETDVLFKYVENIVKSKDSDLTIDKLKAFGF</sequence>
<name>A0A380G100_9STAP</name>
<comment type="catalytic activity">
    <reaction evidence="1">
        <text>2 6,7-dimethyl-8-(1-D-ribityl)lumazine + H(+) = 5-amino-6-(D-ribitylamino)uracil + riboflavin</text>
        <dbReference type="Rhea" id="RHEA:20772"/>
        <dbReference type="ChEBI" id="CHEBI:15378"/>
        <dbReference type="ChEBI" id="CHEBI:15934"/>
        <dbReference type="ChEBI" id="CHEBI:57986"/>
        <dbReference type="ChEBI" id="CHEBI:58201"/>
        <dbReference type="EC" id="2.5.1.9"/>
    </reaction>
</comment>
<dbReference type="OrthoDB" id="9788537at2"/>
<dbReference type="NCBIfam" id="TIGR00187">
    <property type="entry name" value="ribE"/>
    <property type="match status" value="1"/>
</dbReference>
<dbReference type="InterPro" id="IPR017938">
    <property type="entry name" value="Riboflavin_synthase-like_b-brl"/>
</dbReference>